<dbReference type="Pfam" id="PF17648">
    <property type="entry name" value="Luciferase"/>
    <property type="match status" value="1"/>
</dbReference>
<dbReference type="EMBL" id="JBFXLT010000095">
    <property type="protein sequence ID" value="KAL2809141.1"/>
    <property type="molecule type" value="Genomic_DNA"/>
</dbReference>
<dbReference type="InterPro" id="IPR040841">
    <property type="entry name" value="Luciferase_dom"/>
</dbReference>
<feature type="domain" description="Luciferase" evidence="1">
    <location>
        <begin position="136"/>
        <end position="215"/>
    </location>
</feature>
<name>A0ABR4H160_9EURO</name>
<accession>A0ABR4H160</accession>
<evidence type="ECO:0000313" key="3">
    <source>
        <dbReference type="Proteomes" id="UP001610334"/>
    </source>
</evidence>
<dbReference type="InterPro" id="IPR048273">
    <property type="entry name" value="Luciferase"/>
</dbReference>
<evidence type="ECO:0000259" key="1">
    <source>
        <dbReference type="Pfam" id="PF17648"/>
    </source>
</evidence>
<evidence type="ECO:0000313" key="2">
    <source>
        <dbReference type="EMBL" id="KAL2809141.1"/>
    </source>
</evidence>
<dbReference type="PANTHER" id="PTHR38695">
    <property type="entry name" value="AMINO ACID PERMEASE_ SLC12A DOMAIN-CONTAINING PROTEIN"/>
    <property type="match status" value="1"/>
</dbReference>
<comment type="caution">
    <text evidence="2">The sequence shown here is derived from an EMBL/GenBank/DDBJ whole genome shotgun (WGS) entry which is preliminary data.</text>
</comment>
<proteinExistence type="predicted"/>
<dbReference type="Proteomes" id="UP001610334">
    <property type="component" value="Unassembled WGS sequence"/>
</dbReference>
<dbReference type="PANTHER" id="PTHR38695:SF1">
    <property type="entry name" value="AMINO ACID PERMEASE_ SLC12A DOMAIN-CONTAINING PROTEIN"/>
    <property type="match status" value="1"/>
</dbReference>
<reference evidence="2 3" key="1">
    <citation type="submission" date="2024-07" db="EMBL/GenBank/DDBJ databases">
        <title>Section-level genome sequencing and comparative genomics of Aspergillus sections Usti and Cavernicolus.</title>
        <authorList>
            <consortium name="Lawrence Berkeley National Laboratory"/>
            <person name="Nybo J.L."/>
            <person name="Vesth T.C."/>
            <person name="Theobald S."/>
            <person name="Frisvad J.C."/>
            <person name="Larsen T.O."/>
            <person name="Kjaerboelling I."/>
            <person name="Rothschild-Mancinelli K."/>
            <person name="Lyhne E.K."/>
            <person name="Kogle M.E."/>
            <person name="Barry K."/>
            <person name="Clum A."/>
            <person name="Na H."/>
            <person name="Ledsgaard L."/>
            <person name="Lin J."/>
            <person name="Lipzen A."/>
            <person name="Kuo A."/>
            <person name="Riley R."/>
            <person name="Mondo S."/>
            <person name="Labutti K."/>
            <person name="Haridas S."/>
            <person name="Pangalinan J."/>
            <person name="Salamov A.A."/>
            <person name="Simmons B.A."/>
            <person name="Magnuson J.K."/>
            <person name="Chen J."/>
            <person name="Drula E."/>
            <person name="Henrissat B."/>
            <person name="Wiebenga A."/>
            <person name="Lubbers R.J."/>
            <person name="Gomes A.C."/>
            <person name="Makela M.R."/>
            <person name="Stajich J."/>
            <person name="Grigoriev I.V."/>
            <person name="Mortensen U.H."/>
            <person name="De Vries R.P."/>
            <person name="Baker S.E."/>
            <person name="Andersen M.R."/>
        </authorList>
    </citation>
    <scope>NUCLEOTIDE SEQUENCE [LARGE SCALE GENOMIC DNA]</scope>
    <source>
        <strain evidence="2 3">CBS 588.65</strain>
    </source>
</reference>
<protein>
    <recommendedName>
        <fullName evidence="1">Luciferase domain-containing protein</fullName>
    </recommendedName>
</protein>
<sequence>MFFCIRTRLCYILAALPIAVFALSGGPPYNVLGWLAVKFVFNPFKRENEKTEYLTKLPKRQGEQPQMGTFAVPQRQRDRCRPRRRKKCKLMAEHDLFFTRNAQIANRPPSMLEKYTDAAHVCIGVLLTAVAAQMKRKICHAHGTSDHSIHVTLSLIDCKRAIESGWGQRFSLAGTKLFKDLTLGHLPAIPLEYILVYAPRNEEEIQVVMQIVKASGYCVQVRYPLGRLK</sequence>
<keyword evidence="3" id="KW-1185">Reference proteome</keyword>
<gene>
    <name evidence="2" type="ORF">BJX63DRAFT_424064</name>
</gene>
<organism evidence="2 3">
    <name type="scientific">Aspergillus granulosus</name>
    <dbReference type="NCBI Taxonomy" id="176169"/>
    <lineage>
        <taxon>Eukaryota</taxon>
        <taxon>Fungi</taxon>
        <taxon>Dikarya</taxon>
        <taxon>Ascomycota</taxon>
        <taxon>Pezizomycotina</taxon>
        <taxon>Eurotiomycetes</taxon>
        <taxon>Eurotiomycetidae</taxon>
        <taxon>Eurotiales</taxon>
        <taxon>Aspergillaceae</taxon>
        <taxon>Aspergillus</taxon>
        <taxon>Aspergillus subgen. Nidulantes</taxon>
    </lineage>
</organism>